<organism evidence="2 3">
    <name type="scientific">Tritrichomonas musculus</name>
    <dbReference type="NCBI Taxonomy" id="1915356"/>
    <lineage>
        <taxon>Eukaryota</taxon>
        <taxon>Metamonada</taxon>
        <taxon>Parabasalia</taxon>
        <taxon>Tritrichomonadida</taxon>
        <taxon>Tritrichomonadidae</taxon>
        <taxon>Tritrichomonas</taxon>
    </lineage>
</organism>
<comment type="caution">
    <text evidence="2">The sequence shown here is derived from an EMBL/GenBank/DDBJ whole genome shotgun (WGS) entry which is preliminary data.</text>
</comment>
<accession>A0ABR2K4L6</accession>
<reference evidence="2 3" key="1">
    <citation type="submission" date="2024-04" db="EMBL/GenBank/DDBJ databases">
        <title>Tritrichomonas musculus Genome.</title>
        <authorList>
            <person name="Alves-Ferreira E."/>
            <person name="Grigg M."/>
            <person name="Lorenzi H."/>
            <person name="Galac M."/>
        </authorList>
    </citation>
    <scope>NUCLEOTIDE SEQUENCE [LARGE SCALE GENOMIC DNA]</scope>
    <source>
        <strain evidence="2 3">EAF2021</strain>
    </source>
</reference>
<gene>
    <name evidence="2" type="ORF">M9Y10_041505</name>
</gene>
<dbReference type="Pfam" id="PF00134">
    <property type="entry name" value="Cyclin_N"/>
    <property type="match status" value="1"/>
</dbReference>
<evidence type="ECO:0000313" key="2">
    <source>
        <dbReference type="EMBL" id="KAK8886045.1"/>
    </source>
</evidence>
<protein>
    <recommendedName>
        <fullName evidence="1">Cyclin N-terminal domain-containing protein</fullName>
    </recommendedName>
</protein>
<evidence type="ECO:0000313" key="3">
    <source>
        <dbReference type="Proteomes" id="UP001470230"/>
    </source>
</evidence>
<name>A0ABR2K4L6_9EUKA</name>
<dbReference type="Gene3D" id="1.10.472.10">
    <property type="entry name" value="Cyclin-like"/>
    <property type="match status" value="2"/>
</dbReference>
<sequence length="278" mass="32105">MTYQTSSQAHEFTFTHESLQQRRTDAYQSAVENFTISMSQTDHLRYVNYYCTKLLEASRKINFNRYQRYTALALMQRVYIDKTIWEIPPPLAMISCLFLVSKFIRPETLDNLLARLGFGQDFYDKFKPESQMAKVEIGVLTALNFKLKIYLPFHQVIAICDNQPFNEKCEEAQQLLFDILQTDALLLYPPAQIALAAVSKVVGEKDAFDAIQNINIPEGVDLKENINDILSLKKISMTEEEVKKFEESLGPEFAVFHIISRERQNEKKNDKPSAMLPP</sequence>
<evidence type="ECO:0000259" key="1">
    <source>
        <dbReference type="Pfam" id="PF00134"/>
    </source>
</evidence>
<dbReference type="SUPFAM" id="SSF47954">
    <property type="entry name" value="Cyclin-like"/>
    <property type="match status" value="2"/>
</dbReference>
<keyword evidence="3" id="KW-1185">Reference proteome</keyword>
<dbReference type="EMBL" id="JAPFFF010000007">
    <property type="protein sequence ID" value="KAK8886045.1"/>
    <property type="molecule type" value="Genomic_DNA"/>
</dbReference>
<feature type="domain" description="Cyclin N-terminal" evidence="1">
    <location>
        <begin position="39"/>
        <end position="147"/>
    </location>
</feature>
<dbReference type="InterPro" id="IPR036915">
    <property type="entry name" value="Cyclin-like_sf"/>
</dbReference>
<dbReference type="InterPro" id="IPR006671">
    <property type="entry name" value="Cyclin_N"/>
</dbReference>
<proteinExistence type="predicted"/>
<dbReference type="PANTHER" id="PTHR10026">
    <property type="entry name" value="CYCLIN"/>
    <property type="match status" value="1"/>
</dbReference>
<dbReference type="Proteomes" id="UP001470230">
    <property type="component" value="Unassembled WGS sequence"/>
</dbReference>
<dbReference type="InterPro" id="IPR043198">
    <property type="entry name" value="Cyclin/Ssn8"/>
</dbReference>